<evidence type="ECO:0000313" key="4">
    <source>
        <dbReference type="Proteomes" id="UP001500238"/>
    </source>
</evidence>
<dbReference type="EMBL" id="BAAAES010000004">
    <property type="protein sequence ID" value="GAA0661391.1"/>
    <property type="molecule type" value="Genomic_DNA"/>
</dbReference>
<proteinExistence type="predicted"/>
<evidence type="ECO:0000313" key="3">
    <source>
        <dbReference type="EMBL" id="GAA0661391.1"/>
    </source>
</evidence>
<dbReference type="CDD" id="cd07557">
    <property type="entry name" value="trimeric_dUTPase"/>
    <property type="match status" value="1"/>
</dbReference>
<evidence type="ECO:0000256" key="1">
    <source>
        <dbReference type="ARBA" id="ARBA00022801"/>
    </source>
</evidence>
<dbReference type="RefSeq" id="WP_163958153.1">
    <property type="nucleotide sequence ID" value="NZ_BAAAES010000004.1"/>
</dbReference>
<keyword evidence="4" id="KW-1185">Reference proteome</keyword>
<dbReference type="Gene3D" id="2.70.40.10">
    <property type="match status" value="1"/>
</dbReference>
<accession>A0ABP3SS90</accession>
<comment type="caution">
    <text evidence="3">The sequence shown here is derived from an EMBL/GenBank/DDBJ whole genome shotgun (WGS) entry which is preliminary data.</text>
</comment>
<dbReference type="InterPro" id="IPR033704">
    <property type="entry name" value="dUTPase_trimeric"/>
</dbReference>
<reference evidence="4" key="1">
    <citation type="journal article" date="2019" name="Int. J. Syst. Evol. Microbiol.">
        <title>The Global Catalogue of Microorganisms (GCM) 10K type strain sequencing project: providing services to taxonomists for standard genome sequencing and annotation.</title>
        <authorList>
            <consortium name="The Broad Institute Genomics Platform"/>
            <consortium name="The Broad Institute Genome Sequencing Center for Infectious Disease"/>
            <person name="Wu L."/>
            <person name="Ma J."/>
        </authorList>
    </citation>
    <scope>NUCLEOTIDE SEQUENCE [LARGE SCALE GENOMIC DNA]</scope>
    <source>
        <strain evidence="4">JCM 14603</strain>
    </source>
</reference>
<name>A0ABP3SS90_9SPHN</name>
<dbReference type="InterPro" id="IPR036157">
    <property type="entry name" value="dUTPase-like_sf"/>
</dbReference>
<dbReference type="Proteomes" id="UP001500238">
    <property type="component" value="Unassembled WGS sequence"/>
</dbReference>
<sequence>MTDISGASGFWTFEHLQARSDGQQAGVRGKHIIEPFKPTEDGRRERASYNMAVGEEIYITPTSADDGNSRELLKERESRAIPPGQFALMHSEEEVWIPDDAIAFITLRSKATKFRGLVNVSGFYVEPGYHGNLVFAVFNAGPAPIHVSRGDKWFEIFFADLSAKVTKDREKSTFRGIPTELITPLSDRFHSLPGLNQKIDDTRDELDERLLKVERDHSILRWSQGLILGALIALGVRACGELTPHAKAQPVLTRGQ</sequence>
<evidence type="ECO:0000256" key="2">
    <source>
        <dbReference type="ARBA" id="ARBA00023080"/>
    </source>
</evidence>
<keyword evidence="2" id="KW-0546">Nucleotide metabolism</keyword>
<dbReference type="InterPro" id="IPR011962">
    <property type="entry name" value="dCTP_deaminase"/>
</dbReference>
<keyword evidence="1" id="KW-0378">Hydrolase</keyword>
<organism evidence="3 4">
    <name type="scientific">Sphingomonas insulae</name>
    <dbReference type="NCBI Taxonomy" id="424800"/>
    <lineage>
        <taxon>Bacteria</taxon>
        <taxon>Pseudomonadati</taxon>
        <taxon>Pseudomonadota</taxon>
        <taxon>Alphaproteobacteria</taxon>
        <taxon>Sphingomonadales</taxon>
        <taxon>Sphingomonadaceae</taxon>
        <taxon>Sphingomonas</taxon>
    </lineage>
</organism>
<gene>
    <name evidence="3" type="ORF">GCM10009102_07730</name>
</gene>
<evidence type="ECO:0008006" key="5">
    <source>
        <dbReference type="Google" id="ProtNLM"/>
    </source>
</evidence>
<dbReference type="SUPFAM" id="SSF51283">
    <property type="entry name" value="dUTPase-like"/>
    <property type="match status" value="1"/>
</dbReference>
<protein>
    <recommendedName>
        <fullName evidence="5">Deoxycytidine triphosphate deaminase</fullName>
    </recommendedName>
</protein>
<dbReference type="PANTHER" id="PTHR42680:SF3">
    <property type="entry name" value="DCTP DEAMINASE"/>
    <property type="match status" value="1"/>
</dbReference>
<dbReference type="Pfam" id="PF22769">
    <property type="entry name" value="DCD"/>
    <property type="match status" value="1"/>
</dbReference>
<dbReference type="PANTHER" id="PTHR42680">
    <property type="entry name" value="DCTP DEAMINASE"/>
    <property type="match status" value="1"/>
</dbReference>